<sequence length="179" mass="19773">MKNVLVIVCCLMFCSCMDKSIEKKQIKSITKDSDSVDFEKKTVQQKTISTQEAVQLAMKQFDAYLPTILAENSDAGIDLQIPNVGDFTGDGVEDVAIYFNLVPKDGGNAIISQGLSLYQNTGQNVKVIAGYDPEYLFAFDTIRDGKIHVTKLEYAETDGRCCPSIKTPHTLTIKGNRAY</sequence>
<evidence type="ECO:0000313" key="1">
    <source>
        <dbReference type="EMBL" id="KAA5538379.1"/>
    </source>
</evidence>
<protein>
    <recommendedName>
        <fullName evidence="3">Lipoprotein</fullName>
    </recommendedName>
</protein>
<organism evidence="1 2">
    <name type="scientific">Paenimyroides baculatum</name>
    <dbReference type="NCBI Taxonomy" id="2608000"/>
    <lineage>
        <taxon>Bacteria</taxon>
        <taxon>Pseudomonadati</taxon>
        <taxon>Bacteroidota</taxon>
        <taxon>Flavobacteriia</taxon>
        <taxon>Flavobacteriales</taxon>
        <taxon>Flavobacteriaceae</taxon>
        <taxon>Paenimyroides</taxon>
    </lineage>
</organism>
<reference evidence="1 2" key="1">
    <citation type="submission" date="2019-09" db="EMBL/GenBank/DDBJ databases">
        <title>Genome sequence and assembly of Flavobacterium sp.</title>
        <authorList>
            <person name="Chhetri G."/>
        </authorList>
    </citation>
    <scope>NUCLEOTIDE SEQUENCE [LARGE SCALE GENOMIC DNA]</scope>
    <source>
        <strain evidence="1 2">SNL9</strain>
    </source>
</reference>
<gene>
    <name evidence="1" type="ORF">F0460_01900</name>
</gene>
<dbReference type="EMBL" id="VWSG01000001">
    <property type="protein sequence ID" value="KAA5538379.1"/>
    <property type="molecule type" value="Genomic_DNA"/>
</dbReference>
<evidence type="ECO:0000313" key="2">
    <source>
        <dbReference type="Proteomes" id="UP000325141"/>
    </source>
</evidence>
<keyword evidence="2" id="KW-1185">Reference proteome</keyword>
<accession>A0A5M6CYL3</accession>
<comment type="caution">
    <text evidence="1">The sequence shown here is derived from an EMBL/GenBank/DDBJ whole genome shotgun (WGS) entry which is preliminary data.</text>
</comment>
<dbReference type="AlphaFoldDB" id="A0A5M6CYL3"/>
<evidence type="ECO:0008006" key="3">
    <source>
        <dbReference type="Google" id="ProtNLM"/>
    </source>
</evidence>
<dbReference type="Proteomes" id="UP000325141">
    <property type="component" value="Unassembled WGS sequence"/>
</dbReference>
<dbReference type="PROSITE" id="PS51257">
    <property type="entry name" value="PROKAR_LIPOPROTEIN"/>
    <property type="match status" value="1"/>
</dbReference>
<name>A0A5M6CYL3_9FLAO</name>
<proteinExistence type="predicted"/>